<accession>A0A9E4ZF00</accession>
<dbReference type="Proteomes" id="UP001056766">
    <property type="component" value="Unassembled WGS sequence"/>
</dbReference>
<name>A0A9E4ZF00_9EURY</name>
<gene>
    <name evidence="1" type="ORF">KDK67_05535</name>
</gene>
<organism evidence="1 2">
    <name type="scientific">Methanococcoides seepicolus</name>
    <dbReference type="NCBI Taxonomy" id="2828780"/>
    <lineage>
        <taxon>Archaea</taxon>
        <taxon>Methanobacteriati</taxon>
        <taxon>Methanobacteriota</taxon>
        <taxon>Stenosarchaea group</taxon>
        <taxon>Methanomicrobia</taxon>
        <taxon>Methanosarcinales</taxon>
        <taxon>Methanosarcinaceae</taxon>
        <taxon>Methanococcoides</taxon>
    </lineage>
</organism>
<comment type="caution">
    <text evidence="1">The sequence shown here is derived from an EMBL/GenBank/DDBJ whole genome shotgun (WGS) entry which is preliminary data.</text>
</comment>
<evidence type="ECO:0000313" key="1">
    <source>
        <dbReference type="EMBL" id="MCM1986462.1"/>
    </source>
</evidence>
<dbReference type="AlphaFoldDB" id="A0A9E4ZF00"/>
<reference evidence="1" key="1">
    <citation type="journal article" date="2021" name="mSystems">
        <title>Bacteria and Archaea Synergistically Convert Glycine Betaine to Biogenic Methane in the Formosa Cold Seep of the South China Sea.</title>
        <authorList>
            <person name="Li L."/>
            <person name="Zhang W."/>
            <person name="Zhang S."/>
            <person name="Song L."/>
            <person name="Sun Q."/>
            <person name="Zhang H."/>
            <person name="Xiang H."/>
            <person name="Dong X."/>
        </authorList>
    </citation>
    <scope>NUCLEOTIDE SEQUENCE</scope>
    <source>
        <strain evidence="1">LLY</strain>
    </source>
</reference>
<sequence length="58" mass="6470">MLSQESISDLRIYEMGVDLQTPICDGNVPCEINQVNLITNLTEEDCPDFTGICHSIKL</sequence>
<dbReference type="RefSeq" id="WP_250867849.1">
    <property type="nucleotide sequence ID" value="NZ_JAGSOI010000016.1"/>
</dbReference>
<keyword evidence="2" id="KW-1185">Reference proteome</keyword>
<evidence type="ECO:0000313" key="2">
    <source>
        <dbReference type="Proteomes" id="UP001056766"/>
    </source>
</evidence>
<dbReference type="EMBL" id="JAGSOI010000016">
    <property type="protein sequence ID" value="MCM1986462.1"/>
    <property type="molecule type" value="Genomic_DNA"/>
</dbReference>
<proteinExistence type="predicted"/>
<reference evidence="1" key="2">
    <citation type="submission" date="2021-04" db="EMBL/GenBank/DDBJ databases">
        <authorList>
            <person name="Dong X."/>
        </authorList>
    </citation>
    <scope>NUCLEOTIDE SEQUENCE</scope>
    <source>
        <strain evidence="1">LLY</strain>
    </source>
</reference>
<protein>
    <submittedName>
        <fullName evidence="1">Uncharacterized protein</fullName>
    </submittedName>
</protein>